<proteinExistence type="predicted"/>
<dbReference type="Proteomes" id="UP000652176">
    <property type="component" value="Unassembled WGS sequence"/>
</dbReference>
<name>A0ABR9CZ61_9GAMM</name>
<protein>
    <recommendedName>
        <fullName evidence="3">Membrane fusion protein biotin-lipoyl like domain-containing protein</fullName>
    </recommendedName>
</protein>
<dbReference type="EMBL" id="JACXSS010000001">
    <property type="protein sequence ID" value="MBD9355821.1"/>
    <property type="molecule type" value="Genomic_DNA"/>
</dbReference>
<comment type="caution">
    <text evidence="1">The sequence shown here is derived from an EMBL/GenBank/DDBJ whole genome shotgun (WGS) entry which is preliminary data.</text>
</comment>
<accession>A0ABR9CZ61</accession>
<organism evidence="1 2">
    <name type="scientific">Methylomonas albis</name>
    <dbReference type="NCBI Taxonomy" id="1854563"/>
    <lineage>
        <taxon>Bacteria</taxon>
        <taxon>Pseudomonadati</taxon>
        <taxon>Pseudomonadota</taxon>
        <taxon>Gammaproteobacteria</taxon>
        <taxon>Methylococcales</taxon>
        <taxon>Methylococcaceae</taxon>
        <taxon>Methylomonas</taxon>
    </lineage>
</organism>
<dbReference type="SUPFAM" id="SSF111369">
    <property type="entry name" value="HlyD-like secretion proteins"/>
    <property type="match status" value="1"/>
</dbReference>
<dbReference type="Gene3D" id="1.10.287.470">
    <property type="entry name" value="Helix hairpin bin"/>
    <property type="match status" value="1"/>
</dbReference>
<reference evidence="1 2" key="1">
    <citation type="submission" date="2020-09" db="EMBL/GenBank/DDBJ databases">
        <title>Methylomonas albis sp. nov. and Methylomonas fluvii sp. nov.: Two cold-adapted methanotrophs from the River Elbe and an amended description of Methylovulum psychrotolerans strain Eb1.</title>
        <authorList>
            <person name="Bussmann I.K."/>
            <person name="Klings K.-W."/>
            <person name="Warnstedt J."/>
            <person name="Hoppert M."/>
            <person name="Saborowski A."/>
            <person name="Horn F."/>
            <person name="Liebner S."/>
        </authorList>
    </citation>
    <scope>NUCLEOTIDE SEQUENCE [LARGE SCALE GENOMIC DNA]</scope>
    <source>
        <strain evidence="1 2">EbA</strain>
    </source>
</reference>
<dbReference type="Gene3D" id="2.40.50.100">
    <property type="match status" value="1"/>
</dbReference>
<gene>
    <name evidence="1" type="ORF">IE877_07980</name>
</gene>
<dbReference type="RefSeq" id="WP_192374159.1">
    <property type="nucleotide sequence ID" value="NZ_CAJHIV010000001.1"/>
</dbReference>
<sequence length="206" mass="22706">MRIVEGFVIGLPALLLSLSITTWADEAVQVRTAPLSQLAIYPESAAPAVVVSLNHSAIASQIDALVVDLPVRVGDSVKVGAVLVQLACRDFELERSRLQGERLATQAKLELAQWQLQQAETLARQQTLPEEQVQEKRSQLAVLRGDLAAHGARIETTERPTASFACFRLPVNSNVIRAIYDINRPFRNQHRRSEIGPDCVKTPNLI</sequence>
<keyword evidence="2" id="KW-1185">Reference proteome</keyword>
<evidence type="ECO:0000313" key="2">
    <source>
        <dbReference type="Proteomes" id="UP000652176"/>
    </source>
</evidence>
<dbReference type="PANTHER" id="PTHR30469">
    <property type="entry name" value="MULTIDRUG RESISTANCE PROTEIN MDTA"/>
    <property type="match status" value="1"/>
</dbReference>
<evidence type="ECO:0008006" key="3">
    <source>
        <dbReference type="Google" id="ProtNLM"/>
    </source>
</evidence>
<evidence type="ECO:0000313" key="1">
    <source>
        <dbReference type="EMBL" id="MBD9355821.1"/>
    </source>
</evidence>